<dbReference type="Pfam" id="PF02469">
    <property type="entry name" value="Fasciclin"/>
    <property type="match status" value="2"/>
</dbReference>
<dbReference type="SUPFAM" id="SSF82153">
    <property type="entry name" value="FAS1 domain"/>
    <property type="match status" value="2"/>
</dbReference>
<accession>A0A7L4ZUE2</accession>
<dbReference type="EMBL" id="VTWU01000001">
    <property type="protein sequence ID" value="KAA9339454.1"/>
    <property type="molecule type" value="Genomic_DNA"/>
</dbReference>
<protein>
    <submittedName>
        <fullName evidence="1">Fasciclin domain-containing protein</fullName>
    </submittedName>
</protein>
<organism evidence="1 2">
    <name type="scientific">Hymenobacter busanensis</name>
    <dbReference type="NCBI Taxonomy" id="2607656"/>
    <lineage>
        <taxon>Bacteria</taxon>
        <taxon>Pseudomonadati</taxon>
        <taxon>Bacteroidota</taxon>
        <taxon>Cytophagia</taxon>
        <taxon>Cytophagales</taxon>
        <taxon>Hymenobacteraceae</taxon>
        <taxon>Hymenobacter</taxon>
    </lineage>
</organism>
<dbReference type="RefSeq" id="WP_151077102.1">
    <property type="nucleotide sequence ID" value="NZ_CP047647.1"/>
</dbReference>
<evidence type="ECO:0000313" key="1">
    <source>
        <dbReference type="EMBL" id="KAA9339454.1"/>
    </source>
</evidence>
<reference evidence="1 2" key="1">
    <citation type="submission" date="2019-09" db="EMBL/GenBank/DDBJ databases">
        <title>Genome sequence of Hymenobacter sp. M3.</title>
        <authorList>
            <person name="Srinivasan S."/>
        </authorList>
    </citation>
    <scope>NUCLEOTIDE SEQUENCE [LARGE SCALE GENOMIC DNA]</scope>
    <source>
        <strain evidence="1 2">M3</strain>
    </source>
</reference>
<sequence length="330" mass="34274">MPHVLRHCFLGLVASCLLLTSCDKKSEADPSIAGIAVANPDFSTLENAAVRGGVVEVLTNKNPDDPAGNFTVFAPNNAAFSRLGLNTADDLNSLQKDFLTSTLLYHVANGTLAAPNLLPNSTSASAFKGVTRRIINRGGYLYVNGSRILLTDVKASNGTIHIIDKVLLATNADIVQSAVALASAQVFVQPELTYLVEAVLYCDLAPALTATPGSAPLTVYAPTDQAFKNLLAQLLGRPSTSPADIRLLPKATVTAVLLNHVVAGGKFTSELPEGGTNTSLGGGTLTFGAFTNGTLPVRSTGNGTATANMVIPDVQCTNGVVHVIDKVLLP</sequence>
<evidence type="ECO:0000313" key="2">
    <source>
        <dbReference type="Proteomes" id="UP000326380"/>
    </source>
</evidence>
<name>A0A7L4ZUE2_9BACT</name>
<dbReference type="PANTHER" id="PTHR10900">
    <property type="entry name" value="PERIOSTIN-RELATED"/>
    <property type="match status" value="1"/>
</dbReference>
<dbReference type="AlphaFoldDB" id="A0A7L4ZUE2"/>
<gene>
    <name evidence="1" type="ORF">F0P96_02200</name>
</gene>
<dbReference type="PROSITE" id="PS51257">
    <property type="entry name" value="PROKAR_LIPOPROTEIN"/>
    <property type="match status" value="1"/>
</dbReference>
<dbReference type="PANTHER" id="PTHR10900:SF77">
    <property type="entry name" value="FI19380P1"/>
    <property type="match status" value="1"/>
</dbReference>
<keyword evidence="2" id="KW-1185">Reference proteome</keyword>
<dbReference type="InterPro" id="IPR000782">
    <property type="entry name" value="FAS1_domain"/>
</dbReference>
<comment type="caution">
    <text evidence="1">The sequence shown here is derived from an EMBL/GenBank/DDBJ whole genome shotgun (WGS) entry which is preliminary data.</text>
</comment>
<dbReference type="InterPro" id="IPR036378">
    <property type="entry name" value="FAS1_dom_sf"/>
</dbReference>
<dbReference type="SMART" id="SM00554">
    <property type="entry name" value="FAS1"/>
    <property type="match status" value="2"/>
</dbReference>
<dbReference type="PROSITE" id="PS50213">
    <property type="entry name" value="FAS1"/>
    <property type="match status" value="2"/>
</dbReference>
<dbReference type="Gene3D" id="2.30.180.10">
    <property type="entry name" value="FAS1 domain"/>
    <property type="match status" value="2"/>
</dbReference>
<dbReference type="InterPro" id="IPR050904">
    <property type="entry name" value="Adhesion/Biosynth-related"/>
</dbReference>
<dbReference type="Proteomes" id="UP000326380">
    <property type="component" value="Unassembled WGS sequence"/>
</dbReference>
<dbReference type="GO" id="GO:0005615">
    <property type="term" value="C:extracellular space"/>
    <property type="evidence" value="ECO:0007669"/>
    <property type="project" value="TreeGrafter"/>
</dbReference>
<proteinExistence type="predicted"/>